<dbReference type="EMBL" id="CAJPVJ010051207">
    <property type="protein sequence ID" value="CAG2183138.1"/>
    <property type="molecule type" value="Genomic_DNA"/>
</dbReference>
<protein>
    <recommendedName>
        <fullName evidence="1">Mon2 C-terminal domain-containing protein</fullName>
    </recommendedName>
</protein>
<evidence type="ECO:0000313" key="2">
    <source>
        <dbReference type="EMBL" id="CAD7666007.1"/>
    </source>
</evidence>
<proteinExistence type="predicted"/>
<accession>A0A7R9MUF1</accession>
<dbReference type="OrthoDB" id="294853at2759"/>
<dbReference type="Pfam" id="PF16206">
    <property type="entry name" value="Mon2_C"/>
    <property type="match status" value="1"/>
</dbReference>
<dbReference type="AlphaFoldDB" id="A0A7R9MUF1"/>
<dbReference type="Proteomes" id="UP000728032">
    <property type="component" value="Unassembled WGS sequence"/>
</dbReference>
<sequence length="70" mass="8074">MDDFYKTWTLLLGFIESSALNQNSEVSLSALKCFQEILCLTKCANNDNNSNNCQNLWDAAWNSWFVKLFT</sequence>
<dbReference type="EMBL" id="OC966032">
    <property type="protein sequence ID" value="CAD7666007.1"/>
    <property type="molecule type" value="Genomic_DNA"/>
</dbReference>
<keyword evidence="3" id="KW-1185">Reference proteome</keyword>
<gene>
    <name evidence="2" type="ORF">ONB1V03_LOCUS22559</name>
</gene>
<feature type="domain" description="Mon2 C-terminal" evidence="1">
    <location>
        <begin position="2"/>
        <end position="47"/>
    </location>
</feature>
<name>A0A7R9MUF1_9ACAR</name>
<dbReference type="InterPro" id="IPR032817">
    <property type="entry name" value="Mon2_C"/>
</dbReference>
<evidence type="ECO:0000313" key="3">
    <source>
        <dbReference type="Proteomes" id="UP000728032"/>
    </source>
</evidence>
<reference evidence="2" key="1">
    <citation type="submission" date="2020-11" db="EMBL/GenBank/DDBJ databases">
        <authorList>
            <person name="Tran Van P."/>
        </authorList>
    </citation>
    <scope>NUCLEOTIDE SEQUENCE</scope>
</reference>
<organism evidence="2">
    <name type="scientific">Oppiella nova</name>
    <dbReference type="NCBI Taxonomy" id="334625"/>
    <lineage>
        <taxon>Eukaryota</taxon>
        <taxon>Metazoa</taxon>
        <taxon>Ecdysozoa</taxon>
        <taxon>Arthropoda</taxon>
        <taxon>Chelicerata</taxon>
        <taxon>Arachnida</taxon>
        <taxon>Acari</taxon>
        <taxon>Acariformes</taxon>
        <taxon>Sarcoptiformes</taxon>
        <taxon>Oribatida</taxon>
        <taxon>Brachypylina</taxon>
        <taxon>Oppioidea</taxon>
        <taxon>Oppiidae</taxon>
        <taxon>Oppiella</taxon>
    </lineage>
</organism>
<evidence type="ECO:0000259" key="1">
    <source>
        <dbReference type="Pfam" id="PF16206"/>
    </source>
</evidence>